<feature type="transmembrane region" description="Helical" evidence="6">
    <location>
        <begin position="224"/>
        <end position="250"/>
    </location>
</feature>
<keyword evidence="5 6" id="KW-0472">Membrane</keyword>
<sequence>MFAWSWEPGILTSLALQVGAYLACVGPLRRWFPGSTRVPRHQVQLFLLGVLILFIALVSPLGILSDGYLFSAHMVQHLLVTLIAPPLLLLGTPRWLFRPLVQVSVGRAIGRALTNPLVALLLYNAVFAIWHIPAYYERSLSDPQVHAFQHVLFIGTATLMWWPILSPLDELPQLSDPLKCMYLFIASIPGTILGAIITLTSDVLYPTYARAPRVWGITASDDQIIAGLSMWIGGALIYLALLTVFFFHWLHDDEFASSQDTRPSIS</sequence>
<evidence type="ECO:0000256" key="3">
    <source>
        <dbReference type="ARBA" id="ARBA00022692"/>
    </source>
</evidence>
<organism evidence="7 8">
    <name type="scientific">Kouleothrix aurantiaca</name>
    <dbReference type="NCBI Taxonomy" id="186479"/>
    <lineage>
        <taxon>Bacteria</taxon>
        <taxon>Bacillati</taxon>
        <taxon>Chloroflexota</taxon>
        <taxon>Chloroflexia</taxon>
        <taxon>Chloroflexales</taxon>
        <taxon>Roseiflexineae</taxon>
        <taxon>Roseiflexaceae</taxon>
        <taxon>Kouleothrix</taxon>
    </lineage>
</organism>
<keyword evidence="4 6" id="KW-1133">Transmembrane helix</keyword>
<evidence type="ECO:0000256" key="1">
    <source>
        <dbReference type="ARBA" id="ARBA00004651"/>
    </source>
</evidence>
<evidence type="ECO:0000313" key="7">
    <source>
        <dbReference type="EMBL" id="KPV54709.1"/>
    </source>
</evidence>
<feature type="transmembrane region" description="Helical" evidence="6">
    <location>
        <begin position="117"/>
        <end position="136"/>
    </location>
</feature>
<feature type="transmembrane region" description="Helical" evidence="6">
    <location>
        <begin position="45"/>
        <end position="63"/>
    </location>
</feature>
<evidence type="ECO:0000256" key="2">
    <source>
        <dbReference type="ARBA" id="ARBA00022475"/>
    </source>
</evidence>
<gene>
    <name evidence="7" type="ORF">SE17_02025</name>
</gene>
<keyword evidence="2" id="KW-1003">Cell membrane</keyword>
<evidence type="ECO:0000313" key="8">
    <source>
        <dbReference type="Proteomes" id="UP000050509"/>
    </source>
</evidence>
<evidence type="ECO:0000256" key="5">
    <source>
        <dbReference type="ARBA" id="ARBA00023136"/>
    </source>
</evidence>
<dbReference type="AlphaFoldDB" id="A0A0N8PT71"/>
<reference evidence="7 8" key="1">
    <citation type="submission" date="2015-09" db="EMBL/GenBank/DDBJ databases">
        <title>Draft genome sequence of Kouleothrix aurantiaca JCM 19913.</title>
        <authorList>
            <person name="Hemp J."/>
        </authorList>
    </citation>
    <scope>NUCLEOTIDE SEQUENCE [LARGE SCALE GENOMIC DNA]</scope>
    <source>
        <strain evidence="7 8">COM-B</strain>
    </source>
</reference>
<evidence type="ECO:0008006" key="9">
    <source>
        <dbReference type="Google" id="ProtNLM"/>
    </source>
</evidence>
<dbReference type="Pfam" id="PF09678">
    <property type="entry name" value="Caa3_CtaG"/>
    <property type="match status" value="1"/>
</dbReference>
<feature type="transmembrane region" description="Helical" evidence="6">
    <location>
        <begin position="180"/>
        <end position="204"/>
    </location>
</feature>
<proteinExistence type="predicted"/>
<dbReference type="InterPro" id="IPR019108">
    <property type="entry name" value="Caa3_assmbl_CtaG-rel"/>
</dbReference>
<keyword evidence="3 6" id="KW-0812">Transmembrane</keyword>
<feature type="transmembrane region" description="Helical" evidence="6">
    <location>
        <begin position="75"/>
        <end position="97"/>
    </location>
</feature>
<protein>
    <recommendedName>
        <fullName evidence="9">Cytochrome C oxidase assembly protein</fullName>
    </recommendedName>
</protein>
<evidence type="ECO:0000256" key="4">
    <source>
        <dbReference type="ARBA" id="ARBA00022989"/>
    </source>
</evidence>
<name>A0A0N8PT71_9CHLR</name>
<accession>A0A0N8PT71</accession>
<dbReference type="Proteomes" id="UP000050509">
    <property type="component" value="Unassembled WGS sequence"/>
</dbReference>
<keyword evidence="8" id="KW-1185">Reference proteome</keyword>
<feature type="transmembrane region" description="Helical" evidence="6">
    <location>
        <begin position="6"/>
        <end position="24"/>
    </location>
</feature>
<evidence type="ECO:0000256" key="6">
    <source>
        <dbReference type="SAM" id="Phobius"/>
    </source>
</evidence>
<comment type="caution">
    <text evidence="7">The sequence shown here is derived from an EMBL/GenBank/DDBJ whole genome shotgun (WGS) entry which is preliminary data.</text>
</comment>
<comment type="subcellular location">
    <subcellularLocation>
        <location evidence="1">Cell membrane</location>
        <topology evidence="1">Multi-pass membrane protein</topology>
    </subcellularLocation>
</comment>
<dbReference type="EMBL" id="LJCR01000021">
    <property type="protein sequence ID" value="KPV54709.1"/>
    <property type="molecule type" value="Genomic_DNA"/>
</dbReference>
<dbReference type="GO" id="GO:0005886">
    <property type="term" value="C:plasma membrane"/>
    <property type="evidence" value="ECO:0007669"/>
    <property type="project" value="UniProtKB-SubCell"/>
</dbReference>